<sequence length="139" mass="15840">MEVELLVGLGVLLVALLLLAALIVRQRALTHRVGSFGCRWAPDPALPLVRTSGMAAYGTGRLDWWRLVSLARRPSRSWSRDRLEIIERHEVPETDDRGRPMVQVHCRHESEEFLLTMTSPAYAGLVSWLEARPRRSRAF</sequence>
<dbReference type="RefSeq" id="WP_304601849.1">
    <property type="nucleotide sequence ID" value="NZ_JAUQYO010000001.1"/>
</dbReference>
<protein>
    <submittedName>
        <fullName evidence="2">DUF2550 family protein</fullName>
    </submittedName>
</protein>
<comment type="caution">
    <text evidence="2">The sequence shown here is derived from an EMBL/GenBank/DDBJ whole genome shotgun (WGS) entry which is preliminary data.</text>
</comment>
<dbReference type="EMBL" id="JAUQYP010000001">
    <property type="protein sequence ID" value="MDO8108267.1"/>
    <property type="molecule type" value="Genomic_DNA"/>
</dbReference>
<accession>A0ABT9DF85</accession>
<feature type="transmembrane region" description="Helical" evidence="1">
    <location>
        <begin position="6"/>
        <end position="24"/>
    </location>
</feature>
<keyword evidence="1" id="KW-1133">Transmembrane helix</keyword>
<evidence type="ECO:0000256" key="1">
    <source>
        <dbReference type="SAM" id="Phobius"/>
    </source>
</evidence>
<keyword evidence="1" id="KW-0812">Transmembrane</keyword>
<proteinExistence type="predicted"/>
<evidence type="ECO:0000313" key="2">
    <source>
        <dbReference type="EMBL" id="MDO8108267.1"/>
    </source>
</evidence>
<name>A0ABT9DF85_9CELL</name>
<dbReference type="Proteomes" id="UP001232536">
    <property type="component" value="Unassembled WGS sequence"/>
</dbReference>
<dbReference type="Pfam" id="PF10739">
    <property type="entry name" value="DUF2550"/>
    <property type="match status" value="1"/>
</dbReference>
<evidence type="ECO:0000313" key="3">
    <source>
        <dbReference type="Proteomes" id="UP001232536"/>
    </source>
</evidence>
<reference evidence="2 3" key="1">
    <citation type="submission" date="2023-07" db="EMBL/GenBank/DDBJ databases">
        <title>Description of novel actinomycetes strains, isolated from tidal flat sediment.</title>
        <authorList>
            <person name="Lu C."/>
        </authorList>
    </citation>
    <scope>NUCLEOTIDE SEQUENCE [LARGE SCALE GENOMIC DNA]</scope>
    <source>
        <strain evidence="2 3">SYSU T00b441</strain>
    </source>
</reference>
<dbReference type="InterPro" id="IPR019675">
    <property type="entry name" value="DUF2550"/>
</dbReference>
<keyword evidence="3" id="KW-1185">Reference proteome</keyword>
<gene>
    <name evidence="2" type="ORF">Q6348_13785</name>
</gene>
<keyword evidence="1" id="KW-0472">Membrane</keyword>
<organism evidence="2 3">
    <name type="scientific">Actinotalea lenta</name>
    <dbReference type="NCBI Taxonomy" id="3064654"/>
    <lineage>
        <taxon>Bacteria</taxon>
        <taxon>Bacillati</taxon>
        <taxon>Actinomycetota</taxon>
        <taxon>Actinomycetes</taxon>
        <taxon>Micrococcales</taxon>
        <taxon>Cellulomonadaceae</taxon>
        <taxon>Actinotalea</taxon>
    </lineage>
</organism>